<feature type="domain" description="Secretion system C-terminal sorting" evidence="2">
    <location>
        <begin position="290"/>
        <end position="357"/>
    </location>
</feature>
<evidence type="ECO:0000313" key="3">
    <source>
        <dbReference type="EMBL" id="TLV03389.1"/>
    </source>
</evidence>
<reference evidence="3 4" key="1">
    <citation type="submission" date="2019-05" db="EMBL/GenBank/DDBJ databases">
        <authorList>
            <person name="Qu J.-H."/>
        </authorList>
    </citation>
    <scope>NUCLEOTIDE SEQUENCE [LARGE SCALE GENOMIC DNA]</scope>
    <source>
        <strain evidence="3 4">T17</strain>
    </source>
</reference>
<proteinExistence type="predicted"/>
<feature type="signal peptide" evidence="1">
    <location>
        <begin position="1"/>
        <end position="27"/>
    </location>
</feature>
<evidence type="ECO:0000313" key="4">
    <source>
        <dbReference type="Proteomes" id="UP000306402"/>
    </source>
</evidence>
<evidence type="ECO:0000256" key="1">
    <source>
        <dbReference type="SAM" id="SignalP"/>
    </source>
</evidence>
<dbReference type="SUPFAM" id="SSF52058">
    <property type="entry name" value="L domain-like"/>
    <property type="match status" value="1"/>
</dbReference>
<sequence>MKQLLQKRILPSFIIFVQLVAGHTAVAQDPGDYVGDLNFTTQAEIDNFVDEDQYTAIVGNVTISGNDIVSFGKLKKIETIFGSISVVNNPNLTSFRGLDMLSMVWGNITIDQNPVLTDINALNHPIGMSGALQITGNSMLSNCAVVMICAMVGGSVSSRIMAPAISDNAPGCNFPSEIRTACSSLPVTLVSFEATKQEKTVLLNWATSSEVNSKTFDIQHSSTGKDWKYIGSLAAAGSEASLTSYSFQDISPKAGQNFYRLKMIDIDGTYAWSSIREVKMNAGEESETVIFPNPTTDKLIIQTARSEGIRSLQILDVKGHGLQRQAEKPNLNIDLKNLPAGIYTLKISMTDGSVVSRRFVKQ</sequence>
<name>A0A5R9L4V9_9BACT</name>
<gene>
    <name evidence="3" type="ORF">FEN17_07215</name>
</gene>
<evidence type="ECO:0000259" key="2">
    <source>
        <dbReference type="Pfam" id="PF18962"/>
    </source>
</evidence>
<dbReference type="RefSeq" id="WP_138364597.1">
    <property type="nucleotide sequence ID" value="NZ_VCEJ01000002.1"/>
</dbReference>
<dbReference type="Pfam" id="PF18962">
    <property type="entry name" value="Por_Secre_tail"/>
    <property type="match status" value="1"/>
</dbReference>
<dbReference type="OrthoDB" id="943920at2"/>
<keyword evidence="1" id="KW-0732">Signal</keyword>
<keyword evidence="4" id="KW-1185">Reference proteome</keyword>
<dbReference type="AlphaFoldDB" id="A0A5R9L4V9"/>
<dbReference type="Proteomes" id="UP000306402">
    <property type="component" value="Unassembled WGS sequence"/>
</dbReference>
<accession>A0A5R9L4V9</accession>
<dbReference type="InterPro" id="IPR036941">
    <property type="entry name" value="Rcpt_L-dom_sf"/>
</dbReference>
<dbReference type="EMBL" id="VCEJ01000002">
    <property type="protein sequence ID" value="TLV03389.1"/>
    <property type="molecule type" value="Genomic_DNA"/>
</dbReference>
<organism evidence="3 4">
    <name type="scientific">Dyadobacter luticola</name>
    <dbReference type="NCBI Taxonomy" id="1979387"/>
    <lineage>
        <taxon>Bacteria</taxon>
        <taxon>Pseudomonadati</taxon>
        <taxon>Bacteroidota</taxon>
        <taxon>Cytophagia</taxon>
        <taxon>Cytophagales</taxon>
        <taxon>Spirosomataceae</taxon>
        <taxon>Dyadobacter</taxon>
    </lineage>
</organism>
<dbReference type="InterPro" id="IPR026444">
    <property type="entry name" value="Secre_tail"/>
</dbReference>
<comment type="caution">
    <text evidence="3">The sequence shown here is derived from an EMBL/GenBank/DDBJ whole genome shotgun (WGS) entry which is preliminary data.</text>
</comment>
<dbReference type="Gene3D" id="3.80.20.20">
    <property type="entry name" value="Receptor L-domain"/>
    <property type="match status" value="1"/>
</dbReference>
<dbReference type="NCBIfam" id="TIGR04183">
    <property type="entry name" value="Por_Secre_tail"/>
    <property type="match status" value="1"/>
</dbReference>
<feature type="chain" id="PRO_5024353644" evidence="1">
    <location>
        <begin position="28"/>
        <end position="362"/>
    </location>
</feature>
<protein>
    <submittedName>
        <fullName evidence="3">T9SS type A sorting domain-containing protein</fullName>
    </submittedName>
</protein>